<dbReference type="InterPro" id="IPR050122">
    <property type="entry name" value="RTK"/>
</dbReference>
<dbReference type="GO" id="GO:0005518">
    <property type="term" value="F:collagen binding"/>
    <property type="evidence" value="ECO:0007669"/>
    <property type="project" value="TreeGrafter"/>
</dbReference>
<sequence>MFSSDYYRVHDNTSLPIRWMAWESVRLRKFTTKSDVWSFGVTLWEILNLARHRPYEGLTDLEVLENISHLHADDGEFIYLPTPQTTKDILDLMNECWKRSPTERPSFTEIHLFLQRKNLGYVPPMNS</sequence>
<dbReference type="GO" id="GO:0005886">
    <property type="term" value="C:plasma membrane"/>
    <property type="evidence" value="ECO:0007669"/>
    <property type="project" value="TreeGrafter"/>
</dbReference>
<dbReference type="PROSITE" id="PS50011">
    <property type="entry name" value="PROTEIN_KINASE_DOM"/>
    <property type="match status" value="1"/>
</dbReference>
<evidence type="ECO:0000313" key="3">
    <source>
        <dbReference type="RefSeq" id="XP_026688193.1"/>
    </source>
</evidence>
<evidence type="ECO:0000259" key="1">
    <source>
        <dbReference type="PROSITE" id="PS50011"/>
    </source>
</evidence>
<dbReference type="SUPFAM" id="SSF56112">
    <property type="entry name" value="Protein kinase-like (PK-like)"/>
    <property type="match status" value="1"/>
</dbReference>
<dbReference type="Pfam" id="PF07714">
    <property type="entry name" value="PK_Tyr_Ser-Thr"/>
    <property type="match status" value="1"/>
</dbReference>
<dbReference type="GeneID" id="103521970"/>
<dbReference type="AlphaFoldDB" id="A0A3Q0JM14"/>
<dbReference type="PANTHER" id="PTHR24416">
    <property type="entry name" value="TYROSINE-PROTEIN KINASE RECEPTOR"/>
    <property type="match status" value="1"/>
</dbReference>
<dbReference type="GO" id="GO:0038062">
    <property type="term" value="F:protein tyrosine kinase collagen receptor activity"/>
    <property type="evidence" value="ECO:0007669"/>
    <property type="project" value="TreeGrafter"/>
</dbReference>
<dbReference type="Gene3D" id="1.10.510.10">
    <property type="entry name" value="Transferase(Phosphotransferase) domain 1"/>
    <property type="match status" value="1"/>
</dbReference>
<dbReference type="GO" id="GO:0010976">
    <property type="term" value="P:positive regulation of neuron projection development"/>
    <property type="evidence" value="ECO:0007669"/>
    <property type="project" value="TreeGrafter"/>
</dbReference>
<dbReference type="InterPro" id="IPR020635">
    <property type="entry name" value="Tyr_kinase_cat_dom"/>
</dbReference>
<keyword evidence="2" id="KW-1185">Reference proteome</keyword>
<dbReference type="GO" id="GO:0051897">
    <property type="term" value="P:positive regulation of phosphatidylinositol 3-kinase/protein kinase B signal transduction"/>
    <property type="evidence" value="ECO:0007669"/>
    <property type="project" value="TreeGrafter"/>
</dbReference>
<dbReference type="PaxDb" id="121845-A0A3Q0JM14"/>
<dbReference type="KEGG" id="dci:103521970"/>
<proteinExistence type="predicted"/>
<dbReference type="Proteomes" id="UP000079169">
    <property type="component" value="Unplaced"/>
</dbReference>
<evidence type="ECO:0000313" key="2">
    <source>
        <dbReference type="Proteomes" id="UP000079169"/>
    </source>
</evidence>
<dbReference type="PANTHER" id="PTHR24416:SF579">
    <property type="entry name" value="DISCOIDIN DOMAIN-CONTAINING RECEPTOR 2-LIKE PROTEIN"/>
    <property type="match status" value="1"/>
</dbReference>
<name>A0A3Q0JM14_DIACI</name>
<dbReference type="GO" id="GO:0005524">
    <property type="term" value="F:ATP binding"/>
    <property type="evidence" value="ECO:0007669"/>
    <property type="project" value="InterPro"/>
</dbReference>
<dbReference type="RefSeq" id="XP_026688193.1">
    <property type="nucleotide sequence ID" value="XM_026832392.1"/>
</dbReference>
<dbReference type="InterPro" id="IPR011009">
    <property type="entry name" value="Kinase-like_dom_sf"/>
</dbReference>
<reference evidence="3" key="1">
    <citation type="submission" date="2025-08" db="UniProtKB">
        <authorList>
            <consortium name="RefSeq"/>
        </authorList>
    </citation>
    <scope>IDENTIFICATION</scope>
</reference>
<dbReference type="STRING" id="121845.A0A3Q0JM14"/>
<feature type="domain" description="Protein kinase" evidence="1">
    <location>
        <begin position="1"/>
        <end position="114"/>
    </location>
</feature>
<dbReference type="InterPro" id="IPR000719">
    <property type="entry name" value="Prot_kinase_dom"/>
</dbReference>
<dbReference type="SMART" id="SM00219">
    <property type="entry name" value="TyrKc"/>
    <property type="match status" value="1"/>
</dbReference>
<dbReference type="InterPro" id="IPR001245">
    <property type="entry name" value="Ser-Thr/Tyr_kinase_cat_dom"/>
</dbReference>
<protein>
    <submittedName>
        <fullName evidence="3">Discoidin domain-containing receptor 2-like</fullName>
    </submittedName>
</protein>
<dbReference type="GO" id="GO:0043235">
    <property type="term" value="C:receptor complex"/>
    <property type="evidence" value="ECO:0007669"/>
    <property type="project" value="TreeGrafter"/>
</dbReference>
<organism evidence="2 3">
    <name type="scientific">Diaphorina citri</name>
    <name type="common">Asian citrus psyllid</name>
    <dbReference type="NCBI Taxonomy" id="121845"/>
    <lineage>
        <taxon>Eukaryota</taxon>
        <taxon>Metazoa</taxon>
        <taxon>Ecdysozoa</taxon>
        <taxon>Arthropoda</taxon>
        <taxon>Hexapoda</taxon>
        <taxon>Insecta</taxon>
        <taxon>Pterygota</taxon>
        <taxon>Neoptera</taxon>
        <taxon>Paraneoptera</taxon>
        <taxon>Hemiptera</taxon>
        <taxon>Sternorrhyncha</taxon>
        <taxon>Psylloidea</taxon>
        <taxon>Psyllidae</taxon>
        <taxon>Diaphorininae</taxon>
        <taxon>Diaphorina</taxon>
    </lineage>
</organism>
<gene>
    <name evidence="3" type="primary">LOC103521970</name>
</gene>
<accession>A0A3Q0JM14</accession>